<dbReference type="InParanoid" id="A0A1W2WA63"/>
<dbReference type="GeneID" id="100185572"/>
<organism evidence="5 6">
    <name type="scientific">Ciona intestinalis</name>
    <name type="common">Transparent sea squirt</name>
    <name type="synonym">Ascidia intestinalis</name>
    <dbReference type="NCBI Taxonomy" id="7719"/>
    <lineage>
        <taxon>Eukaryota</taxon>
        <taxon>Metazoa</taxon>
        <taxon>Chordata</taxon>
        <taxon>Tunicata</taxon>
        <taxon>Ascidiacea</taxon>
        <taxon>Phlebobranchia</taxon>
        <taxon>Cionidae</taxon>
        <taxon>Ciona</taxon>
    </lineage>
</organism>
<dbReference type="FunCoup" id="A0A1W2WA63">
    <property type="interactions" value="733"/>
</dbReference>
<dbReference type="Pfam" id="PF03357">
    <property type="entry name" value="Snf7"/>
    <property type="match status" value="1"/>
</dbReference>
<dbReference type="PANTHER" id="PTHR22761">
    <property type="entry name" value="CHARGED MULTIVESICULAR BODY PROTEIN"/>
    <property type="match status" value="1"/>
</dbReference>
<dbReference type="Ensembl" id="ENSCINT00000029887.2">
    <property type="protein sequence ID" value="ENSCINP00000029641.2"/>
    <property type="gene ID" value="ENSCING00000017566.2"/>
</dbReference>
<dbReference type="GO" id="GO:0006900">
    <property type="term" value="P:vesicle budding from membrane"/>
    <property type="evidence" value="ECO:0000318"/>
    <property type="project" value="GO_Central"/>
</dbReference>
<dbReference type="OrthoDB" id="5592979at2759"/>
<evidence type="ECO:0000313" key="5">
    <source>
        <dbReference type="Ensembl" id="ENSCINP00000029641.2"/>
    </source>
</evidence>
<keyword evidence="6" id="KW-1185">Reference proteome</keyword>
<dbReference type="GO" id="GO:0032511">
    <property type="term" value="P:late endosome to vacuole transport via multivesicular body sorting pathway"/>
    <property type="evidence" value="ECO:0000318"/>
    <property type="project" value="GO_Central"/>
</dbReference>
<dbReference type="GO" id="GO:0005771">
    <property type="term" value="C:multivesicular body"/>
    <property type="evidence" value="ECO:0000318"/>
    <property type="project" value="GO_Central"/>
</dbReference>
<dbReference type="InterPro" id="IPR005024">
    <property type="entry name" value="Snf7_fam"/>
</dbReference>
<reference evidence="5" key="2">
    <citation type="journal article" date="2008" name="Genome Biol.">
        <title>Improved genome assembly and evidence-based global gene model set for the chordate Ciona intestinalis: new insight into intron and operon populations.</title>
        <authorList>
            <person name="Satou Y."/>
            <person name="Mineta K."/>
            <person name="Ogasawara M."/>
            <person name="Sasakura Y."/>
            <person name="Shoguchi E."/>
            <person name="Ueno K."/>
            <person name="Yamada L."/>
            <person name="Matsumoto J."/>
            <person name="Wasserscheid J."/>
            <person name="Dewar K."/>
            <person name="Wiley G.B."/>
            <person name="Macmil S.L."/>
            <person name="Roe B.A."/>
            <person name="Zeller R.W."/>
            <person name="Hastings K.E."/>
            <person name="Lemaire P."/>
            <person name="Lindquist E."/>
            <person name="Endo T."/>
            <person name="Hotta K."/>
            <person name="Inaba K."/>
        </authorList>
    </citation>
    <scope>NUCLEOTIDE SEQUENCE [LARGE SCALE GENOMIC DNA]</scope>
    <source>
        <strain evidence="5">wild type</strain>
    </source>
</reference>
<reference evidence="5" key="4">
    <citation type="submission" date="2025-09" db="UniProtKB">
        <authorList>
            <consortium name="Ensembl"/>
        </authorList>
    </citation>
    <scope>IDENTIFICATION</scope>
</reference>
<accession>A0A1W2WA63</accession>
<dbReference type="STRING" id="7719.ENSCINP00000029641"/>
<dbReference type="GO" id="GO:0000815">
    <property type="term" value="C:ESCRT III complex"/>
    <property type="evidence" value="ECO:0000318"/>
    <property type="project" value="GO_Central"/>
</dbReference>
<reference evidence="6" key="1">
    <citation type="journal article" date="2002" name="Science">
        <title>The draft genome of Ciona intestinalis: insights into chordate and vertebrate origins.</title>
        <authorList>
            <person name="Dehal P."/>
            <person name="Satou Y."/>
            <person name="Campbell R.K."/>
            <person name="Chapman J."/>
            <person name="Degnan B."/>
            <person name="De Tomaso A."/>
            <person name="Davidson B."/>
            <person name="Di Gregorio A."/>
            <person name="Gelpke M."/>
            <person name="Goodstein D.M."/>
            <person name="Harafuji N."/>
            <person name="Hastings K.E."/>
            <person name="Ho I."/>
            <person name="Hotta K."/>
            <person name="Huang W."/>
            <person name="Kawashima T."/>
            <person name="Lemaire P."/>
            <person name="Martinez D."/>
            <person name="Meinertzhagen I.A."/>
            <person name="Necula S."/>
            <person name="Nonaka M."/>
            <person name="Putnam N."/>
            <person name="Rash S."/>
            <person name="Saiga H."/>
            <person name="Satake M."/>
            <person name="Terry A."/>
            <person name="Yamada L."/>
            <person name="Wang H.G."/>
            <person name="Awazu S."/>
            <person name="Azumi K."/>
            <person name="Boore J."/>
            <person name="Branno M."/>
            <person name="Chin-Bow S."/>
            <person name="DeSantis R."/>
            <person name="Doyle S."/>
            <person name="Francino P."/>
            <person name="Keys D.N."/>
            <person name="Haga S."/>
            <person name="Hayashi H."/>
            <person name="Hino K."/>
            <person name="Imai K.S."/>
            <person name="Inaba K."/>
            <person name="Kano S."/>
            <person name="Kobayashi K."/>
            <person name="Kobayashi M."/>
            <person name="Lee B.I."/>
            <person name="Makabe K.W."/>
            <person name="Manohar C."/>
            <person name="Matassi G."/>
            <person name="Medina M."/>
            <person name="Mochizuki Y."/>
            <person name="Mount S."/>
            <person name="Morishita T."/>
            <person name="Miura S."/>
            <person name="Nakayama A."/>
            <person name="Nishizaka S."/>
            <person name="Nomoto H."/>
            <person name="Ohta F."/>
            <person name="Oishi K."/>
            <person name="Rigoutsos I."/>
            <person name="Sano M."/>
            <person name="Sasaki A."/>
            <person name="Sasakura Y."/>
            <person name="Shoguchi E."/>
            <person name="Shin-i T."/>
            <person name="Spagnuolo A."/>
            <person name="Stainier D."/>
            <person name="Suzuki M.M."/>
            <person name="Tassy O."/>
            <person name="Takatori N."/>
            <person name="Tokuoka M."/>
            <person name="Yagi K."/>
            <person name="Yoshizaki F."/>
            <person name="Wada S."/>
            <person name="Zhang C."/>
            <person name="Hyatt P.D."/>
            <person name="Larimer F."/>
            <person name="Detter C."/>
            <person name="Doggett N."/>
            <person name="Glavina T."/>
            <person name="Hawkins T."/>
            <person name="Richardson P."/>
            <person name="Lucas S."/>
            <person name="Kohara Y."/>
            <person name="Levine M."/>
            <person name="Satoh N."/>
            <person name="Rokhsar D.S."/>
        </authorList>
    </citation>
    <scope>NUCLEOTIDE SEQUENCE [LARGE SCALE GENOMIC DNA]</scope>
</reference>
<dbReference type="RefSeq" id="XP_009858985.1">
    <property type="nucleotide sequence ID" value="XM_009860683.3"/>
</dbReference>
<dbReference type="eggNOG" id="KOG1656">
    <property type="taxonomic scope" value="Eukaryota"/>
</dbReference>
<keyword evidence="3" id="KW-0967">Endosome</keyword>
<dbReference type="RefSeq" id="XP_002125355.1">
    <property type="nucleotide sequence ID" value="XM_002125319.5"/>
</dbReference>
<accession>F6ZYA6</accession>
<comment type="similarity">
    <text evidence="2">Belongs to the SNF7 family.</text>
</comment>
<evidence type="ECO:0000313" key="6">
    <source>
        <dbReference type="Proteomes" id="UP000008144"/>
    </source>
</evidence>
<feature type="compositionally biased region" description="Basic and acidic residues" evidence="4">
    <location>
        <begin position="11"/>
        <end position="21"/>
    </location>
</feature>
<dbReference type="GO" id="GO:0009898">
    <property type="term" value="C:cytoplasmic side of plasma membrane"/>
    <property type="evidence" value="ECO:0000318"/>
    <property type="project" value="GO_Central"/>
</dbReference>
<evidence type="ECO:0000256" key="4">
    <source>
        <dbReference type="SAM" id="MobiDB-lite"/>
    </source>
</evidence>
<proteinExistence type="inferred from homology"/>
<dbReference type="Gene3D" id="1.10.287.1060">
    <property type="entry name" value="ESAT-6-like"/>
    <property type="match status" value="1"/>
</dbReference>
<dbReference type="KEGG" id="cin:100185572"/>
<evidence type="ECO:0000256" key="2">
    <source>
        <dbReference type="ARBA" id="ARBA00006190"/>
    </source>
</evidence>
<reference evidence="5" key="3">
    <citation type="submission" date="2025-08" db="UniProtKB">
        <authorList>
            <consortium name="Ensembl"/>
        </authorList>
    </citation>
    <scope>IDENTIFICATION</scope>
</reference>
<dbReference type="OMA" id="TAHNDMD"/>
<dbReference type="GeneTree" id="ENSGT00940000154663"/>
<evidence type="ECO:0000256" key="1">
    <source>
        <dbReference type="ARBA" id="ARBA00004177"/>
    </source>
</evidence>
<sequence length="217" mass="24348">MFKNMFGGGSKGKEKVSSQEAIQKLRDTAEMLQKKSEHLEVKIERELKTAKQHGTKNKKMAIAALKRKKRFEKQLQNVDGTLSTVELQLEAVQNAESNKLVLDTMKTGAQALKQAHNHMNADEVHDVMDEIDEQKVISDEITTALSGGFGYQDVDEDDLMAELEELEQEEFNENMLDIPAAEELPDVPTHSLPQPAKAKAKAKEDDDELAELQMWAS</sequence>
<dbReference type="Proteomes" id="UP000008144">
    <property type="component" value="Chromosome 7"/>
</dbReference>
<dbReference type="PANTHER" id="PTHR22761:SF10">
    <property type="entry name" value="GH13992P"/>
    <property type="match status" value="1"/>
</dbReference>
<protein>
    <submittedName>
        <fullName evidence="5">Charged multivesicular body protein 4b-like</fullName>
    </submittedName>
</protein>
<evidence type="ECO:0000256" key="3">
    <source>
        <dbReference type="ARBA" id="ARBA00022753"/>
    </source>
</evidence>
<dbReference type="Gene3D" id="6.10.250.1710">
    <property type="match status" value="1"/>
</dbReference>
<dbReference type="AlphaFoldDB" id="A0A1W2WA63"/>
<comment type="subcellular location">
    <subcellularLocation>
        <location evidence="1">Endosome</location>
    </subcellularLocation>
</comment>
<dbReference type="EMBL" id="EAAA01002421">
    <property type="status" value="NOT_ANNOTATED_CDS"/>
    <property type="molecule type" value="Genomic_DNA"/>
</dbReference>
<feature type="region of interest" description="Disordered" evidence="4">
    <location>
        <begin position="178"/>
        <end position="217"/>
    </location>
</feature>
<feature type="compositionally biased region" description="Gly residues" evidence="4">
    <location>
        <begin position="1"/>
        <end position="10"/>
    </location>
</feature>
<name>A0A1W2WA63_CIOIN</name>
<feature type="region of interest" description="Disordered" evidence="4">
    <location>
        <begin position="1"/>
        <end position="21"/>
    </location>
</feature>
<gene>
    <name evidence="5" type="primary">LOC100185572</name>
</gene>